<sequence>MIRMHADARCRRIATLRRKRSKTGVADAPKPYAESESRAVTRCYTDAFGLTLLRSTRFRLAHKLPLKGVRAIQVRARAEKQAADPS</sequence>
<dbReference type="AlphaFoldDB" id="A0AAQ0R147"/>
<reference evidence="2" key="1">
    <citation type="submission" date="2018-10" db="EMBL/GenBank/DDBJ databases">
        <title>FDA dAtabase for Regulatory Grade micrObial Sequences (FDA-ARGOS): Supporting development and validation of Infectious Disease Dx tests.</title>
        <authorList>
            <person name="Minogue T."/>
            <person name="Wolcott M."/>
            <person name="Wasieloski L."/>
            <person name="Aguilar W."/>
            <person name="Moore D."/>
            <person name="Jaissle J."/>
            <person name="Tallon L."/>
            <person name="Sadzewicz L."/>
            <person name="Zhao X."/>
            <person name="Vavikolanu K."/>
            <person name="Mehta A."/>
            <person name="Aluvathingal J."/>
            <person name="Nadendla S."/>
            <person name="Yan Y."/>
            <person name="Sichtig H."/>
        </authorList>
    </citation>
    <scope>NUCLEOTIDE SEQUENCE [LARGE SCALE GENOMIC DNA]</scope>
    <source>
        <strain evidence="2">FDAARGOS_588</strain>
    </source>
</reference>
<gene>
    <name evidence="1" type="ORF">EGT70_13525</name>
</gene>
<accession>A0AAQ0R147</accession>
<dbReference type="Proteomes" id="UP000269379">
    <property type="component" value="Chromosome 1"/>
</dbReference>
<organism evidence="1 2">
    <name type="scientific">Burkholderia mallei</name>
    <name type="common">Pseudomonas mallei</name>
    <dbReference type="NCBI Taxonomy" id="13373"/>
    <lineage>
        <taxon>Bacteria</taxon>
        <taxon>Pseudomonadati</taxon>
        <taxon>Pseudomonadota</taxon>
        <taxon>Betaproteobacteria</taxon>
        <taxon>Burkholderiales</taxon>
        <taxon>Burkholderiaceae</taxon>
        <taxon>Burkholderia</taxon>
        <taxon>pseudomallei group</taxon>
    </lineage>
</organism>
<comment type="caution">
    <text evidence="1">The sequence shown here is derived from an EMBL/GenBank/DDBJ whole genome shotgun (WGS) entry which is preliminary data.</text>
</comment>
<name>A0AAQ0R147_BURML</name>
<evidence type="ECO:0000313" key="1">
    <source>
        <dbReference type="EMBL" id="RPA24187.1"/>
    </source>
</evidence>
<evidence type="ECO:0000313" key="2">
    <source>
        <dbReference type="Proteomes" id="UP000269379"/>
    </source>
</evidence>
<proteinExistence type="predicted"/>
<dbReference type="RefSeq" id="WP_073699655.1">
    <property type="nucleotide sequence ID" value="NZ_CAJMTK010000057.1"/>
</dbReference>
<protein>
    <submittedName>
        <fullName evidence="1">Uncharacterized protein</fullName>
    </submittedName>
</protein>
<dbReference type="EMBL" id="RKJW01000002">
    <property type="protein sequence ID" value="RPA24187.1"/>
    <property type="molecule type" value="Genomic_DNA"/>
</dbReference>